<dbReference type="InterPro" id="IPR046373">
    <property type="entry name" value="Acyl-CoA_Oxase/DH_mid-dom_sf"/>
</dbReference>
<sequence>MNFALPEDQEMMRENFARFLNKNSGMDRVRAARETGFDAALWRGLADLGAFAIRVPEEKDGLGLGLIVATTLMEEAGRTLVSGPLAECLVAARVLAASEHAAAAAMLAAVLAGDAVVTVALRDVDREPTQWVAGGAVARAIVARRDEEIELYDLSEAAAQGEANLDASTLAEIAFADLPATVIASGSGPLATFDSAIEEWKLLIAAGLSGVARESLRLAAAYACERKQFDQLIGAYQAISHPLADLLCDVDGGKFLVWKALRDIADGAPDAAATVSLAAWWNIDAAARAVAQSLHTFGGYGLTTEYDIHLYNLRAKGWPLVWGDPRGLLEEAGRRLYAGEAAALPDVGDVPIDFDPGEEARALVAEIDAFFEQNMTDEIRAQAHYSWEGHNPAFHKKLAQAGLLFLGWSKDMGGRGSSPYARNAAMEAFERHGWSNPVANVAGMVGAIIHRFGSEEVKREVLDRILSGDAICSLGYSEPGSGSDVFAAQCKATPDGNGWRIDGTKMFTSGANLTDYVLMLTRTNPNVPKHKGLTMFIVPLKAAGVTVQPVHTFQDERTNITFYDGVKIPDSYRLGEVDGGVKTMSAGLELEHGGGFAKVQRGMLHAAETLCREIPSAGRPLIDQPQAQMRLARTAANVMVSDLLAWRAIWAGVNKVPNLAYGPMAKMFSSEKFLSDARDLLDLTAPLSLSKREGAAALINQCYRHAQGTTIYGGTSEIHRSMIAERALGLPRTRA</sequence>
<evidence type="ECO:0000259" key="8">
    <source>
        <dbReference type="Pfam" id="PF02771"/>
    </source>
</evidence>
<dbReference type="SUPFAM" id="SSF47203">
    <property type="entry name" value="Acyl-CoA dehydrogenase C-terminal domain-like"/>
    <property type="match status" value="2"/>
</dbReference>
<comment type="similarity">
    <text evidence="2">Belongs to the acyl-CoA dehydrogenase family.</text>
</comment>
<protein>
    <submittedName>
        <fullName evidence="9">Alkylation response protein AidB-like acyl-CoA dehydrogenase</fullName>
    </submittedName>
</protein>
<gene>
    <name evidence="9" type="ORF">FHS74_003915</name>
</gene>
<dbReference type="InterPro" id="IPR013786">
    <property type="entry name" value="AcylCoA_DH/ox_N"/>
</dbReference>
<dbReference type="Pfam" id="PF00441">
    <property type="entry name" value="Acyl-CoA_dh_1"/>
    <property type="match status" value="2"/>
</dbReference>
<dbReference type="AlphaFoldDB" id="A0A7X0B1P3"/>
<dbReference type="InterPro" id="IPR037069">
    <property type="entry name" value="AcylCoA_DH/ox_N_sf"/>
</dbReference>
<accession>A0A7X0B1P3</accession>
<dbReference type="InterPro" id="IPR036250">
    <property type="entry name" value="AcylCo_DH-like_C"/>
</dbReference>
<dbReference type="SUPFAM" id="SSF56645">
    <property type="entry name" value="Acyl-CoA dehydrogenase NM domain-like"/>
    <property type="match status" value="2"/>
</dbReference>
<feature type="domain" description="Acyl-CoA dehydrogenase/oxidase C-terminal" evidence="6">
    <location>
        <begin position="198"/>
        <end position="317"/>
    </location>
</feature>
<keyword evidence="10" id="KW-1185">Reference proteome</keyword>
<dbReference type="Gene3D" id="2.40.110.10">
    <property type="entry name" value="Butyryl-CoA Dehydrogenase, subunit A, domain 2"/>
    <property type="match status" value="1"/>
</dbReference>
<evidence type="ECO:0000313" key="9">
    <source>
        <dbReference type="EMBL" id="MBB6253346.1"/>
    </source>
</evidence>
<reference evidence="9 10" key="1">
    <citation type="submission" date="2020-08" db="EMBL/GenBank/DDBJ databases">
        <title>Genomic Encyclopedia of Type Strains, Phase IV (KMG-IV): sequencing the most valuable type-strain genomes for metagenomic binning, comparative biology and taxonomic classification.</title>
        <authorList>
            <person name="Goeker M."/>
        </authorList>
    </citation>
    <scope>NUCLEOTIDE SEQUENCE [LARGE SCALE GENOMIC DNA]</scope>
    <source>
        <strain evidence="9 10">DSM 22198</strain>
    </source>
</reference>
<dbReference type="Proteomes" id="UP000539175">
    <property type="component" value="Unassembled WGS sequence"/>
</dbReference>
<name>A0A7X0B1P3_9PROT</name>
<feature type="domain" description="Acyl-CoA dehydrogenase/oxidase N-terminal" evidence="8">
    <location>
        <begin position="7"/>
        <end position="106"/>
    </location>
</feature>
<evidence type="ECO:0000256" key="2">
    <source>
        <dbReference type="ARBA" id="ARBA00009347"/>
    </source>
</evidence>
<evidence type="ECO:0000256" key="4">
    <source>
        <dbReference type="ARBA" id="ARBA00022827"/>
    </source>
</evidence>
<dbReference type="RefSeq" id="WP_184803700.1">
    <property type="nucleotide sequence ID" value="NZ_JACIIZ010000011.1"/>
</dbReference>
<feature type="domain" description="Acyl-CoA dehydrogenase/oxidase C-terminal" evidence="6">
    <location>
        <begin position="601"/>
        <end position="727"/>
    </location>
</feature>
<dbReference type="InterPro" id="IPR009100">
    <property type="entry name" value="AcylCoA_DH/oxidase_NM_dom_sf"/>
</dbReference>
<comment type="caution">
    <text evidence="9">The sequence shown here is derived from an EMBL/GenBank/DDBJ whole genome shotgun (WGS) entry which is preliminary data.</text>
</comment>
<dbReference type="Pfam" id="PF02770">
    <property type="entry name" value="Acyl-CoA_dh_M"/>
    <property type="match status" value="1"/>
</dbReference>
<feature type="domain" description="Acyl-CoA oxidase/dehydrogenase middle" evidence="7">
    <location>
        <begin position="474"/>
        <end position="551"/>
    </location>
</feature>
<feature type="domain" description="Acyl-CoA dehydrogenase/oxidase N-terminal" evidence="8">
    <location>
        <begin position="358"/>
        <end position="469"/>
    </location>
</feature>
<keyword evidence="5" id="KW-0560">Oxidoreductase</keyword>
<dbReference type="GO" id="GO:0016627">
    <property type="term" value="F:oxidoreductase activity, acting on the CH-CH group of donors"/>
    <property type="evidence" value="ECO:0007669"/>
    <property type="project" value="InterPro"/>
</dbReference>
<evidence type="ECO:0000259" key="7">
    <source>
        <dbReference type="Pfam" id="PF02770"/>
    </source>
</evidence>
<dbReference type="InterPro" id="IPR052161">
    <property type="entry name" value="Mycobact_Acyl-CoA_DH"/>
</dbReference>
<evidence type="ECO:0000256" key="5">
    <source>
        <dbReference type="ARBA" id="ARBA00023002"/>
    </source>
</evidence>
<dbReference type="InterPro" id="IPR006091">
    <property type="entry name" value="Acyl-CoA_Oxase/DH_mid-dom"/>
</dbReference>
<dbReference type="EMBL" id="JACIIZ010000011">
    <property type="protein sequence ID" value="MBB6253346.1"/>
    <property type="molecule type" value="Genomic_DNA"/>
</dbReference>
<dbReference type="GO" id="GO:0005886">
    <property type="term" value="C:plasma membrane"/>
    <property type="evidence" value="ECO:0007669"/>
    <property type="project" value="TreeGrafter"/>
</dbReference>
<comment type="cofactor">
    <cofactor evidence="1">
        <name>FAD</name>
        <dbReference type="ChEBI" id="CHEBI:57692"/>
    </cofactor>
</comment>
<dbReference type="Pfam" id="PF02771">
    <property type="entry name" value="Acyl-CoA_dh_N"/>
    <property type="match status" value="2"/>
</dbReference>
<dbReference type="InterPro" id="IPR009075">
    <property type="entry name" value="AcylCo_DH/oxidase_C"/>
</dbReference>
<proteinExistence type="inferred from homology"/>
<evidence type="ECO:0000313" key="10">
    <source>
        <dbReference type="Proteomes" id="UP000539175"/>
    </source>
</evidence>
<organism evidence="9 10">
    <name type="scientific">Nitrospirillum iridis</name>
    <dbReference type="NCBI Taxonomy" id="765888"/>
    <lineage>
        <taxon>Bacteria</taxon>
        <taxon>Pseudomonadati</taxon>
        <taxon>Pseudomonadota</taxon>
        <taxon>Alphaproteobacteria</taxon>
        <taxon>Rhodospirillales</taxon>
        <taxon>Azospirillaceae</taxon>
        <taxon>Nitrospirillum</taxon>
    </lineage>
</organism>
<dbReference type="Gene3D" id="1.10.540.10">
    <property type="entry name" value="Acyl-CoA dehydrogenase/oxidase, N-terminal domain"/>
    <property type="match status" value="2"/>
</dbReference>
<dbReference type="GO" id="GO:0050660">
    <property type="term" value="F:flavin adenine dinucleotide binding"/>
    <property type="evidence" value="ECO:0007669"/>
    <property type="project" value="InterPro"/>
</dbReference>
<evidence type="ECO:0000256" key="1">
    <source>
        <dbReference type="ARBA" id="ARBA00001974"/>
    </source>
</evidence>
<evidence type="ECO:0000256" key="3">
    <source>
        <dbReference type="ARBA" id="ARBA00022630"/>
    </source>
</evidence>
<dbReference type="PANTHER" id="PTHR43292">
    <property type="entry name" value="ACYL-COA DEHYDROGENASE"/>
    <property type="match status" value="1"/>
</dbReference>
<keyword evidence="3" id="KW-0285">Flavoprotein</keyword>
<evidence type="ECO:0000259" key="6">
    <source>
        <dbReference type="Pfam" id="PF00441"/>
    </source>
</evidence>
<keyword evidence="4" id="KW-0274">FAD</keyword>
<dbReference type="Gene3D" id="1.20.140.10">
    <property type="entry name" value="Butyryl-CoA Dehydrogenase, subunit A, domain 3"/>
    <property type="match status" value="2"/>
</dbReference>
<dbReference type="PANTHER" id="PTHR43292:SF4">
    <property type="entry name" value="ACYL-COA DEHYDROGENASE FADE34"/>
    <property type="match status" value="1"/>
</dbReference>